<organism evidence="1 2">
    <name type="scientific">Haemaphysalis longicornis</name>
    <name type="common">Bush tick</name>
    <dbReference type="NCBI Taxonomy" id="44386"/>
    <lineage>
        <taxon>Eukaryota</taxon>
        <taxon>Metazoa</taxon>
        <taxon>Ecdysozoa</taxon>
        <taxon>Arthropoda</taxon>
        <taxon>Chelicerata</taxon>
        <taxon>Arachnida</taxon>
        <taxon>Acari</taxon>
        <taxon>Parasitiformes</taxon>
        <taxon>Ixodida</taxon>
        <taxon>Ixodoidea</taxon>
        <taxon>Ixodidae</taxon>
        <taxon>Haemaphysalinae</taxon>
        <taxon>Haemaphysalis</taxon>
    </lineage>
</organism>
<sequence>MAACIDDAEMNDVKRAVAAAMCMRAKRISDRIIWMELQRDLERPQSATRQKSVTKSDEEQLWRRLPLHMVQPFVKRHVPFSGVGGPTREMKIGSRIPCRTWLKLFQAGVPRGPGYVPVPSGVLPASATARRHDHEEGNFGGKESRDWPIQTIFNRRRPYRRKSLRTGGVHC</sequence>
<dbReference type="EMBL" id="JABSTR010000001">
    <property type="protein sequence ID" value="KAH9363024.1"/>
    <property type="molecule type" value="Genomic_DNA"/>
</dbReference>
<reference evidence="1 2" key="1">
    <citation type="journal article" date="2020" name="Cell">
        <title>Large-Scale Comparative Analyses of Tick Genomes Elucidate Their Genetic Diversity and Vector Capacities.</title>
        <authorList>
            <consortium name="Tick Genome and Microbiome Consortium (TIGMIC)"/>
            <person name="Jia N."/>
            <person name="Wang J."/>
            <person name="Shi W."/>
            <person name="Du L."/>
            <person name="Sun Y."/>
            <person name="Zhan W."/>
            <person name="Jiang J.F."/>
            <person name="Wang Q."/>
            <person name="Zhang B."/>
            <person name="Ji P."/>
            <person name="Bell-Sakyi L."/>
            <person name="Cui X.M."/>
            <person name="Yuan T.T."/>
            <person name="Jiang B.G."/>
            <person name="Yang W.F."/>
            <person name="Lam T.T."/>
            <person name="Chang Q.C."/>
            <person name="Ding S.J."/>
            <person name="Wang X.J."/>
            <person name="Zhu J.G."/>
            <person name="Ruan X.D."/>
            <person name="Zhao L."/>
            <person name="Wei J.T."/>
            <person name="Ye R.Z."/>
            <person name="Que T.C."/>
            <person name="Du C.H."/>
            <person name="Zhou Y.H."/>
            <person name="Cheng J.X."/>
            <person name="Dai P.F."/>
            <person name="Guo W.B."/>
            <person name="Han X.H."/>
            <person name="Huang E.J."/>
            <person name="Li L.F."/>
            <person name="Wei W."/>
            <person name="Gao Y.C."/>
            <person name="Liu J.Z."/>
            <person name="Shao H.Z."/>
            <person name="Wang X."/>
            <person name="Wang C.C."/>
            <person name="Yang T.C."/>
            <person name="Huo Q.B."/>
            <person name="Li W."/>
            <person name="Chen H.Y."/>
            <person name="Chen S.E."/>
            <person name="Zhou L.G."/>
            <person name="Ni X.B."/>
            <person name="Tian J.H."/>
            <person name="Sheng Y."/>
            <person name="Liu T."/>
            <person name="Pan Y.S."/>
            <person name="Xia L.Y."/>
            <person name="Li J."/>
            <person name="Zhao F."/>
            <person name="Cao W.C."/>
        </authorList>
    </citation>
    <scope>NUCLEOTIDE SEQUENCE [LARGE SCALE GENOMIC DNA]</scope>
    <source>
        <strain evidence="1">HaeL-2018</strain>
    </source>
</reference>
<name>A0A9J6FKM8_HAELO</name>
<dbReference type="AlphaFoldDB" id="A0A9J6FKM8"/>
<accession>A0A9J6FKM8</accession>
<evidence type="ECO:0000313" key="2">
    <source>
        <dbReference type="Proteomes" id="UP000821853"/>
    </source>
</evidence>
<gene>
    <name evidence="1" type="ORF">HPB48_014194</name>
</gene>
<comment type="caution">
    <text evidence="1">The sequence shown here is derived from an EMBL/GenBank/DDBJ whole genome shotgun (WGS) entry which is preliminary data.</text>
</comment>
<dbReference type="Proteomes" id="UP000821853">
    <property type="component" value="Chromosome 1"/>
</dbReference>
<proteinExistence type="predicted"/>
<keyword evidence="2" id="KW-1185">Reference proteome</keyword>
<evidence type="ECO:0000313" key="1">
    <source>
        <dbReference type="EMBL" id="KAH9363024.1"/>
    </source>
</evidence>
<dbReference type="VEuPathDB" id="VectorBase:HLOH_045023"/>
<protein>
    <submittedName>
        <fullName evidence="1">Uncharacterized protein</fullName>
    </submittedName>
</protein>